<evidence type="ECO:0000313" key="5">
    <source>
        <dbReference type="Proteomes" id="UP001634394"/>
    </source>
</evidence>
<name>A0ABD3THU2_SINWO</name>
<comment type="caution">
    <text evidence="4">The sequence shown here is derived from an EMBL/GenBank/DDBJ whole genome shotgun (WGS) entry which is preliminary data.</text>
</comment>
<keyword evidence="1" id="KW-1133">Transmembrane helix</keyword>
<proteinExistence type="predicted"/>
<evidence type="ECO:0000256" key="2">
    <source>
        <dbReference type="SAM" id="SignalP"/>
    </source>
</evidence>
<feature type="domain" description="C-type lectin" evidence="3">
    <location>
        <begin position="59"/>
        <end position="186"/>
    </location>
</feature>
<reference evidence="4 5" key="1">
    <citation type="submission" date="2024-11" db="EMBL/GenBank/DDBJ databases">
        <title>Chromosome-level genome assembly of the freshwater bivalve Anodonta woodiana.</title>
        <authorList>
            <person name="Chen X."/>
        </authorList>
    </citation>
    <scope>NUCLEOTIDE SEQUENCE [LARGE SCALE GENOMIC DNA]</scope>
    <source>
        <strain evidence="4">MN2024</strain>
        <tissue evidence="4">Gills</tissue>
    </source>
</reference>
<feature type="signal peptide" evidence="2">
    <location>
        <begin position="1"/>
        <end position="19"/>
    </location>
</feature>
<dbReference type="SUPFAM" id="SSF56436">
    <property type="entry name" value="C-type lectin-like"/>
    <property type="match status" value="1"/>
</dbReference>
<accession>A0ABD3THU2</accession>
<evidence type="ECO:0000313" key="4">
    <source>
        <dbReference type="EMBL" id="KAL3836171.1"/>
    </source>
</evidence>
<dbReference type="EMBL" id="JBJQND010000018">
    <property type="protein sequence ID" value="KAL3836171.1"/>
    <property type="molecule type" value="Genomic_DNA"/>
</dbReference>
<sequence length="189" mass="20372">MNLVQMGFLSLTLLALANGFTLTSGVGFGGISSIIGILLLLIFLAALAKRTSTNIVTGCPANYTQTPNDPTTCIRFVTAPTKTFDDADTTCVNDGGYLLELSTATFPFIQRLARNNLGACSYWVSARESYDGDWFAFGVFPIPNTPGIFFLNPTNNVGSDCGLMSNADNFFLLGTDCTELHCYICQKDI</sequence>
<dbReference type="InterPro" id="IPR016187">
    <property type="entry name" value="CTDL_fold"/>
</dbReference>
<dbReference type="AlphaFoldDB" id="A0ABD3THU2"/>
<gene>
    <name evidence="4" type="ORF">ACJMK2_021613</name>
</gene>
<evidence type="ECO:0000256" key="1">
    <source>
        <dbReference type="SAM" id="Phobius"/>
    </source>
</evidence>
<feature type="chain" id="PRO_5044874348" description="C-type lectin domain-containing protein" evidence="2">
    <location>
        <begin position="20"/>
        <end position="189"/>
    </location>
</feature>
<dbReference type="Pfam" id="PF00059">
    <property type="entry name" value="Lectin_C"/>
    <property type="match status" value="1"/>
</dbReference>
<keyword evidence="1" id="KW-0812">Transmembrane</keyword>
<protein>
    <recommendedName>
        <fullName evidence="3">C-type lectin domain-containing protein</fullName>
    </recommendedName>
</protein>
<keyword evidence="5" id="KW-1185">Reference proteome</keyword>
<dbReference type="CDD" id="cd00037">
    <property type="entry name" value="CLECT"/>
    <property type="match status" value="1"/>
</dbReference>
<feature type="transmembrane region" description="Helical" evidence="1">
    <location>
        <begin position="29"/>
        <end position="48"/>
    </location>
</feature>
<dbReference type="InterPro" id="IPR001304">
    <property type="entry name" value="C-type_lectin-like"/>
</dbReference>
<evidence type="ECO:0000259" key="3">
    <source>
        <dbReference type="SMART" id="SM00034"/>
    </source>
</evidence>
<dbReference type="SMART" id="SM00034">
    <property type="entry name" value="CLECT"/>
    <property type="match status" value="1"/>
</dbReference>
<dbReference type="Gene3D" id="3.10.100.10">
    <property type="entry name" value="Mannose-Binding Protein A, subunit A"/>
    <property type="match status" value="1"/>
</dbReference>
<dbReference type="Proteomes" id="UP001634394">
    <property type="component" value="Unassembled WGS sequence"/>
</dbReference>
<keyword evidence="2" id="KW-0732">Signal</keyword>
<dbReference type="InterPro" id="IPR016186">
    <property type="entry name" value="C-type_lectin-like/link_sf"/>
</dbReference>
<keyword evidence="1" id="KW-0472">Membrane</keyword>
<organism evidence="4 5">
    <name type="scientific">Sinanodonta woodiana</name>
    <name type="common">Chinese pond mussel</name>
    <name type="synonym">Anodonta woodiana</name>
    <dbReference type="NCBI Taxonomy" id="1069815"/>
    <lineage>
        <taxon>Eukaryota</taxon>
        <taxon>Metazoa</taxon>
        <taxon>Spiralia</taxon>
        <taxon>Lophotrochozoa</taxon>
        <taxon>Mollusca</taxon>
        <taxon>Bivalvia</taxon>
        <taxon>Autobranchia</taxon>
        <taxon>Heteroconchia</taxon>
        <taxon>Palaeoheterodonta</taxon>
        <taxon>Unionida</taxon>
        <taxon>Unionoidea</taxon>
        <taxon>Unionidae</taxon>
        <taxon>Unioninae</taxon>
        <taxon>Sinanodonta</taxon>
    </lineage>
</organism>